<dbReference type="Pfam" id="PF01161">
    <property type="entry name" value="PBP"/>
    <property type="match status" value="1"/>
</dbReference>
<dbReference type="AlphaFoldDB" id="A0A1Y0LL66"/>
<dbReference type="PANTHER" id="PTHR30289:SF1">
    <property type="entry name" value="PEBP (PHOSPHATIDYLETHANOLAMINE-BINDING PROTEIN) FAMILY PROTEIN"/>
    <property type="match status" value="1"/>
</dbReference>
<dbReference type="InterPro" id="IPR008914">
    <property type="entry name" value="PEBP"/>
</dbReference>
<reference evidence="3 4" key="1">
    <citation type="submission" date="2016-05" db="EMBL/GenBank/DDBJ databases">
        <title>Complete genome sequence of two 2,5-diketo-D-glunonic acid producing strain Tatumella citrea.</title>
        <authorList>
            <person name="Duan C."/>
            <person name="Yang J."/>
            <person name="Yang S."/>
        </authorList>
    </citation>
    <scope>NUCLEOTIDE SEQUENCE [LARGE SCALE GENOMIC DNA]</scope>
    <source>
        <strain evidence="2 3">ATCC 39140</strain>
        <strain evidence="1 4">DSM 13699</strain>
    </source>
</reference>
<dbReference type="OrthoDB" id="9797506at2"/>
<evidence type="ECO:0000313" key="1">
    <source>
        <dbReference type="EMBL" id="ARU94371.1"/>
    </source>
</evidence>
<keyword evidence="3" id="KW-1185">Reference proteome</keyword>
<dbReference type="Proteomes" id="UP000195729">
    <property type="component" value="Chromosome"/>
</dbReference>
<sequence length="210" mass="22845">MKLFSRSFKDGETIPGKNSFAVYDAENHIRLSDNLNPHLGWEDIPAGSRSLVLLCHDPDVPSEGENVNQAGRTVAASLPRINFFHWALLNIPPEQYEIEEGSQSSGITVKGKSGPDAPQGLLHGINDYTAWFAGDESMAGDYYGYDGPCPPWNDEIIHRYIFTLYALPTAELSVSGELTGANIFNALNSSEILAKATLTGVYSLNPDVTA</sequence>
<protein>
    <submittedName>
        <fullName evidence="1">Phospholipid-binding protein</fullName>
    </submittedName>
</protein>
<dbReference type="Proteomes" id="UP000195814">
    <property type="component" value="Chromosome"/>
</dbReference>
<dbReference type="InterPro" id="IPR036610">
    <property type="entry name" value="PEBP-like_sf"/>
</dbReference>
<gene>
    <name evidence="1" type="ORF">A7K98_11670</name>
    <name evidence="2" type="ORF">A7K99_11665</name>
</gene>
<dbReference type="CDD" id="cd00865">
    <property type="entry name" value="PEBP_bact_arch"/>
    <property type="match status" value="1"/>
</dbReference>
<dbReference type="SUPFAM" id="SSF49777">
    <property type="entry name" value="PEBP-like"/>
    <property type="match status" value="1"/>
</dbReference>
<dbReference type="PANTHER" id="PTHR30289">
    <property type="entry name" value="UNCHARACTERIZED PROTEIN YBCL-RELATED"/>
    <property type="match status" value="1"/>
</dbReference>
<dbReference type="NCBIfam" id="TIGR00481">
    <property type="entry name" value="YbhB/YbcL family Raf kinase inhibitor-like protein"/>
    <property type="match status" value="1"/>
</dbReference>
<proteinExistence type="predicted"/>
<dbReference type="InterPro" id="IPR005247">
    <property type="entry name" value="YbhB_YbcL/LppC-like"/>
</dbReference>
<evidence type="ECO:0000313" key="3">
    <source>
        <dbReference type="Proteomes" id="UP000195729"/>
    </source>
</evidence>
<dbReference type="RefSeq" id="WP_087488732.1">
    <property type="nucleotide sequence ID" value="NZ_CP015579.1"/>
</dbReference>
<organism evidence="1 4">
    <name type="scientific">Tatumella citrea</name>
    <name type="common">Pantoea citrea</name>
    <dbReference type="NCBI Taxonomy" id="53336"/>
    <lineage>
        <taxon>Bacteria</taxon>
        <taxon>Pseudomonadati</taxon>
        <taxon>Pseudomonadota</taxon>
        <taxon>Gammaproteobacteria</taxon>
        <taxon>Enterobacterales</taxon>
        <taxon>Erwiniaceae</taxon>
        <taxon>Tatumella</taxon>
    </lineage>
</organism>
<evidence type="ECO:0000313" key="4">
    <source>
        <dbReference type="Proteomes" id="UP000195814"/>
    </source>
</evidence>
<dbReference type="KEGG" id="tci:A7K98_11670"/>
<dbReference type="EMBL" id="CP015581">
    <property type="protein sequence ID" value="ARU98410.1"/>
    <property type="molecule type" value="Genomic_DNA"/>
</dbReference>
<dbReference type="Gene3D" id="3.90.280.10">
    <property type="entry name" value="PEBP-like"/>
    <property type="match status" value="1"/>
</dbReference>
<name>A0A1Y0LL66_TATCI</name>
<evidence type="ECO:0000313" key="2">
    <source>
        <dbReference type="EMBL" id="ARU98410.1"/>
    </source>
</evidence>
<dbReference type="EMBL" id="CP015579">
    <property type="protein sequence ID" value="ARU94371.1"/>
    <property type="molecule type" value="Genomic_DNA"/>
</dbReference>
<accession>A0A1Y0LL66</accession>